<proteinExistence type="predicted"/>
<protein>
    <submittedName>
        <fullName evidence="1">Uncharacterized protein</fullName>
    </submittedName>
</protein>
<reference evidence="1" key="1">
    <citation type="submission" date="2020-12" db="EMBL/GenBank/DDBJ databases">
        <title>Clostridium thailandense sp. nov., a novel acetogenic bacterium isolated from peat land soil in Thailand.</title>
        <authorList>
            <person name="Chaikitkaew S."/>
            <person name="Birkeland N.K."/>
        </authorList>
    </citation>
    <scope>NUCLEOTIDE SEQUENCE</scope>
    <source>
        <strain evidence="1">PL3</strain>
    </source>
</reference>
<dbReference type="AlphaFoldDB" id="A0A949TNA9"/>
<dbReference type="Proteomes" id="UP000694308">
    <property type="component" value="Unassembled WGS sequence"/>
</dbReference>
<sequence length="45" mass="5202">MLPTVKILKVENGWIYYSKDYGKLYTDDSSLKYKVNVDGTENQAL</sequence>
<dbReference type="RefSeq" id="WP_218322602.1">
    <property type="nucleotide sequence ID" value="NZ_JAEEGC010000127.1"/>
</dbReference>
<organism evidence="1 2">
    <name type="scientific">Clostridium thailandense</name>
    <dbReference type="NCBI Taxonomy" id="2794346"/>
    <lineage>
        <taxon>Bacteria</taxon>
        <taxon>Bacillati</taxon>
        <taxon>Bacillota</taxon>
        <taxon>Clostridia</taxon>
        <taxon>Eubacteriales</taxon>
        <taxon>Clostridiaceae</taxon>
        <taxon>Clostridium</taxon>
    </lineage>
</organism>
<evidence type="ECO:0000313" key="1">
    <source>
        <dbReference type="EMBL" id="MBV7275550.1"/>
    </source>
</evidence>
<accession>A0A949TNA9</accession>
<gene>
    <name evidence="1" type="ORF">I6U48_21860</name>
</gene>
<comment type="caution">
    <text evidence="1">The sequence shown here is derived from an EMBL/GenBank/DDBJ whole genome shotgun (WGS) entry which is preliminary data.</text>
</comment>
<name>A0A949TNA9_9CLOT</name>
<keyword evidence="2" id="KW-1185">Reference proteome</keyword>
<evidence type="ECO:0000313" key="2">
    <source>
        <dbReference type="Proteomes" id="UP000694308"/>
    </source>
</evidence>
<dbReference type="EMBL" id="JAEEGC010000127">
    <property type="protein sequence ID" value="MBV7275550.1"/>
    <property type="molecule type" value="Genomic_DNA"/>
</dbReference>